<name>A0A0L0BUQ9_LUCCU</name>
<organism evidence="1 2">
    <name type="scientific">Lucilia cuprina</name>
    <name type="common">Green bottle fly</name>
    <name type="synonym">Australian sheep blowfly</name>
    <dbReference type="NCBI Taxonomy" id="7375"/>
    <lineage>
        <taxon>Eukaryota</taxon>
        <taxon>Metazoa</taxon>
        <taxon>Ecdysozoa</taxon>
        <taxon>Arthropoda</taxon>
        <taxon>Hexapoda</taxon>
        <taxon>Insecta</taxon>
        <taxon>Pterygota</taxon>
        <taxon>Neoptera</taxon>
        <taxon>Endopterygota</taxon>
        <taxon>Diptera</taxon>
        <taxon>Brachycera</taxon>
        <taxon>Muscomorpha</taxon>
        <taxon>Oestroidea</taxon>
        <taxon>Calliphoridae</taxon>
        <taxon>Luciliinae</taxon>
        <taxon>Lucilia</taxon>
    </lineage>
</organism>
<reference evidence="1 2" key="1">
    <citation type="journal article" date="2015" name="Nat. Commun.">
        <title>Lucilia cuprina genome unlocks parasitic fly biology to underpin future interventions.</title>
        <authorList>
            <person name="Anstead C.A."/>
            <person name="Korhonen P.K."/>
            <person name="Young N.D."/>
            <person name="Hall R.S."/>
            <person name="Jex A.R."/>
            <person name="Murali S.C."/>
            <person name="Hughes D.S."/>
            <person name="Lee S.F."/>
            <person name="Perry T."/>
            <person name="Stroehlein A.J."/>
            <person name="Ansell B.R."/>
            <person name="Breugelmans B."/>
            <person name="Hofmann A."/>
            <person name="Qu J."/>
            <person name="Dugan S."/>
            <person name="Lee S.L."/>
            <person name="Chao H."/>
            <person name="Dinh H."/>
            <person name="Han Y."/>
            <person name="Doddapaneni H.V."/>
            <person name="Worley K.C."/>
            <person name="Muzny D.M."/>
            <person name="Ioannidis P."/>
            <person name="Waterhouse R.M."/>
            <person name="Zdobnov E.M."/>
            <person name="James P.J."/>
            <person name="Bagnall N.H."/>
            <person name="Kotze A.C."/>
            <person name="Gibbs R.A."/>
            <person name="Richards S."/>
            <person name="Batterham P."/>
            <person name="Gasser R.B."/>
        </authorList>
    </citation>
    <scope>NUCLEOTIDE SEQUENCE [LARGE SCALE GENOMIC DNA]</scope>
    <source>
        <strain evidence="1 2">LS</strain>
        <tissue evidence="1">Full body</tissue>
    </source>
</reference>
<dbReference type="AlphaFoldDB" id="A0A0L0BUQ9"/>
<evidence type="ECO:0000313" key="2">
    <source>
        <dbReference type="Proteomes" id="UP000037069"/>
    </source>
</evidence>
<sequence>MSTLNSKFLIAAAFFHGQVEQPVRGLMSLVNHKDVEVLIAVNERGVFIIDPSECLTQFACEISVNNFTLAPCMQSMYSNEIQYEKVL</sequence>
<keyword evidence="2" id="KW-1185">Reference proteome</keyword>
<evidence type="ECO:0000313" key="1">
    <source>
        <dbReference type="EMBL" id="KNC23805.1"/>
    </source>
</evidence>
<comment type="caution">
    <text evidence="1">The sequence shown here is derived from an EMBL/GenBank/DDBJ whole genome shotgun (WGS) entry which is preliminary data.</text>
</comment>
<proteinExistence type="predicted"/>
<dbReference type="Gene3D" id="2.30.29.30">
    <property type="entry name" value="Pleckstrin-homology domain (PH domain)/Phosphotyrosine-binding domain (PTB)"/>
    <property type="match status" value="1"/>
</dbReference>
<dbReference type="OrthoDB" id="2142533at2759"/>
<dbReference type="InterPro" id="IPR011993">
    <property type="entry name" value="PH-like_dom_sf"/>
</dbReference>
<accession>A0A0L0BUQ9</accession>
<gene>
    <name evidence="1" type="ORF">FF38_01276</name>
</gene>
<dbReference type="EMBL" id="JRES01001300">
    <property type="protein sequence ID" value="KNC23805.1"/>
    <property type="molecule type" value="Genomic_DNA"/>
</dbReference>
<protein>
    <submittedName>
        <fullName evidence="1">Uncharacterized protein</fullName>
    </submittedName>
</protein>
<dbReference type="Proteomes" id="UP000037069">
    <property type="component" value="Unassembled WGS sequence"/>
</dbReference>